<gene>
    <name evidence="2" type="ORF">FJT64_024598</name>
</gene>
<accession>A0A6A4WL93</accession>
<dbReference type="PROSITE" id="PS50096">
    <property type="entry name" value="IQ"/>
    <property type="match status" value="1"/>
</dbReference>
<dbReference type="AlphaFoldDB" id="A0A6A4WL93"/>
<feature type="region of interest" description="Disordered" evidence="1">
    <location>
        <begin position="139"/>
        <end position="170"/>
    </location>
</feature>
<organism evidence="2 3">
    <name type="scientific">Amphibalanus amphitrite</name>
    <name type="common">Striped barnacle</name>
    <name type="synonym">Balanus amphitrite</name>
    <dbReference type="NCBI Taxonomy" id="1232801"/>
    <lineage>
        <taxon>Eukaryota</taxon>
        <taxon>Metazoa</taxon>
        <taxon>Ecdysozoa</taxon>
        <taxon>Arthropoda</taxon>
        <taxon>Crustacea</taxon>
        <taxon>Multicrustacea</taxon>
        <taxon>Cirripedia</taxon>
        <taxon>Thoracica</taxon>
        <taxon>Thoracicalcarea</taxon>
        <taxon>Balanomorpha</taxon>
        <taxon>Balanoidea</taxon>
        <taxon>Balanidae</taxon>
        <taxon>Amphibalaninae</taxon>
        <taxon>Amphibalanus</taxon>
    </lineage>
</organism>
<keyword evidence="3" id="KW-1185">Reference proteome</keyword>
<evidence type="ECO:0000256" key="1">
    <source>
        <dbReference type="SAM" id="MobiDB-lite"/>
    </source>
</evidence>
<reference evidence="2 3" key="1">
    <citation type="submission" date="2019-07" db="EMBL/GenBank/DDBJ databases">
        <title>Draft genome assembly of a fouling barnacle, Amphibalanus amphitrite (Darwin, 1854): The first reference genome for Thecostraca.</title>
        <authorList>
            <person name="Kim W."/>
        </authorList>
    </citation>
    <scope>NUCLEOTIDE SEQUENCE [LARGE SCALE GENOMIC DNA]</scope>
    <source>
        <strain evidence="2">SNU_AA5</strain>
        <tissue evidence="2">Soma without cirri and trophi</tissue>
    </source>
</reference>
<feature type="region of interest" description="Disordered" evidence="1">
    <location>
        <begin position="186"/>
        <end position="259"/>
    </location>
</feature>
<evidence type="ECO:0000313" key="2">
    <source>
        <dbReference type="EMBL" id="KAF0303412.1"/>
    </source>
</evidence>
<dbReference type="EMBL" id="VIIS01000948">
    <property type="protein sequence ID" value="KAF0303412.1"/>
    <property type="molecule type" value="Genomic_DNA"/>
</dbReference>
<feature type="compositionally biased region" description="Basic and acidic residues" evidence="1">
    <location>
        <begin position="250"/>
        <end position="259"/>
    </location>
</feature>
<sequence>MGWPRHPRPKRSLLEHLLRYVCCNSEEDWIDWWEEKDREREEELRRWEESLWTPGGRPVTARDWPREVAFESWQLRYDGLTETGAAFRGQKLRINKPPEVKNQMVTIHRPRQINPDLLEERERQYYDALSRDVNGARDVTKLTTVDQRGIKEQATERRHHRPPDPPSELDDTVRAFLDHVITLAVTPPQPPELSEHGSSGGGPGPPLPPAPSKQSSLYLDAAKDRAQMTSAESRREEEAAVKIQSSWRGRPTEPDLSKV</sequence>
<protein>
    <submittedName>
        <fullName evidence="2">Uncharacterized protein</fullName>
    </submittedName>
</protein>
<comment type="caution">
    <text evidence="2">The sequence shown here is derived from an EMBL/GenBank/DDBJ whole genome shotgun (WGS) entry which is preliminary data.</text>
</comment>
<feature type="compositionally biased region" description="Basic and acidic residues" evidence="1">
    <location>
        <begin position="221"/>
        <end position="240"/>
    </location>
</feature>
<proteinExistence type="predicted"/>
<evidence type="ECO:0000313" key="3">
    <source>
        <dbReference type="Proteomes" id="UP000440578"/>
    </source>
</evidence>
<dbReference type="Proteomes" id="UP000440578">
    <property type="component" value="Unassembled WGS sequence"/>
</dbReference>
<name>A0A6A4WL93_AMPAM</name>